<dbReference type="InterPro" id="IPR016167">
    <property type="entry name" value="FAD-bd_PCMH_sub1"/>
</dbReference>
<name>A0A5M3WUB7_9ACTN</name>
<keyword evidence="3" id="KW-0560">Oxidoreductase</keyword>
<accession>A0A5M3WUB7</accession>
<dbReference type="Gene3D" id="3.30.43.10">
    <property type="entry name" value="Uridine Diphospho-n-acetylenolpyruvylglucosamine Reductase, domain 2"/>
    <property type="match status" value="1"/>
</dbReference>
<dbReference type="SUPFAM" id="SSF56176">
    <property type="entry name" value="FAD-binding/transporter-associated domain-like"/>
    <property type="match status" value="1"/>
</dbReference>
<dbReference type="InterPro" id="IPR016169">
    <property type="entry name" value="FAD-bd_PCMH_sub2"/>
</dbReference>
<dbReference type="Pfam" id="PF00941">
    <property type="entry name" value="FAD_binding_5"/>
    <property type="match status" value="1"/>
</dbReference>
<dbReference type="PANTHER" id="PTHR42659">
    <property type="entry name" value="XANTHINE DEHYDROGENASE SUBUNIT C-RELATED"/>
    <property type="match status" value="1"/>
</dbReference>
<dbReference type="AlphaFoldDB" id="A0A5M3WUB7"/>
<evidence type="ECO:0000313" key="6">
    <source>
        <dbReference type="Proteomes" id="UP000331127"/>
    </source>
</evidence>
<dbReference type="InterPro" id="IPR051312">
    <property type="entry name" value="Diverse_Substr_Oxidored"/>
</dbReference>
<sequence length="269" mass="28019">MPASFAAPRTLPELLTELDGEATILAGGMTIMPLLNRGIGRAGKIVSLSGIPALRGIARSGDSVRFGAMATHSEIASDPIVAEHVPILATAAAGIGDVQVRNRGTIGGVAAYGNAGADYVTALTALGARVVVASRRGSREVAFDRFVLGLRRTDLARDEVIVAVEVPSTSGGRTAFERYFRVQGAAPTITAAAVLMPDRGRLAVGGATPTPVIVELGREFDLAATLDAVDEACAGRPFGDAHNPAPYRRAMARNFAARVLRHAREEQPC</sequence>
<evidence type="ECO:0000256" key="3">
    <source>
        <dbReference type="ARBA" id="ARBA00023002"/>
    </source>
</evidence>
<dbReference type="SMART" id="SM01092">
    <property type="entry name" value="CO_deh_flav_C"/>
    <property type="match status" value="1"/>
</dbReference>
<keyword evidence="2" id="KW-0274">FAD</keyword>
<feature type="domain" description="FAD-binding PCMH-type" evidence="4">
    <location>
        <begin position="1"/>
        <end position="171"/>
    </location>
</feature>
<comment type="caution">
    <text evidence="5">The sequence shown here is derived from an EMBL/GenBank/DDBJ whole genome shotgun (WGS) entry which is preliminary data.</text>
</comment>
<evidence type="ECO:0000313" key="5">
    <source>
        <dbReference type="EMBL" id="GES12494.1"/>
    </source>
</evidence>
<dbReference type="Gene3D" id="3.30.390.50">
    <property type="entry name" value="CO dehydrogenase flavoprotein, C-terminal domain"/>
    <property type="match status" value="1"/>
</dbReference>
<keyword evidence="6" id="KW-1185">Reference proteome</keyword>
<gene>
    <name evidence="5" type="ORF">Amac_060910</name>
</gene>
<dbReference type="GO" id="GO:0071949">
    <property type="term" value="F:FAD binding"/>
    <property type="evidence" value="ECO:0007669"/>
    <property type="project" value="InterPro"/>
</dbReference>
<keyword evidence="1" id="KW-0285">Flavoprotein</keyword>
<dbReference type="PROSITE" id="PS51387">
    <property type="entry name" value="FAD_PCMH"/>
    <property type="match status" value="1"/>
</dbReference>
<dbReference type="FunFam" id="3.30.465.10:FF:000017">
    <property type="entry name" value="Xanthine dehydrogenase, FAD binding subunit"/>
    <property type="match status" value="1"/>
</dbReference>
<dbReference type="GO" id="GO:0016491">
    <property type="term" value="F:oxidoreductase activity"/>
    <property type="evidence" value="ECO:0007669"/>
    <property type="project" value="UniProtKB-KW"/>
</dbReference>
<proteinExistence type="predicted"/>
<dbReference type="Gene3D" id="3.30.465.10">
    <property type="match status" value="1"/>
</dbReference>
<dbReference type="InterPro" id="IPR016166">
    <property type="entry name" value="FAD-bd_PCMH"/>
</dbReference>
<dbReference type="InterPro" id="IPR002346">
    <property type="entry name" value="Mopterin_DH_FAD-bd"/>
</dbReference>
<reference evidence="5 6" key="1">
    <citation type="submission" date="2019-10" db="EMBL/GenBank/DDBJ databases">
        <title>Whole genome shotgun sequence of Acrocarpospora macrocephala NBRC 16266.</title>
        <authorList>
            <person name="Ichikawa N."/>
            <person name="Kimura A."/>
            <person name="Kitahashi Y."/>
            <person name="Komaki H."/>
            <person name="Oguchi A."/>
        </authorList>
    </citation>
    <scope>NUCLEOTIDE SEQUENCE [LARGE SCALE GENOMIC DNA]</scope>
    <source>
        <strain evidence="5 6">NBRC 16266</strain>
    </source>
</reference>
<evidence type="ECO:0000259" key="4">
    <source>
        <dbReference type="PROSITE" id="PS51387"/>
    </source>
</evidence>
<dbReference type="InterPro" id="IPR005107">
    <property type="entry name" value="CO_DH_flav_C"/>
</dbReference>
<dbReference type="InterPro" id="IPR036318">
    <property type="entry name" value="FAD-bd_PCMH-like_sf"/>
</dbReference>
<dbReference type="PANTHER" id="PTHR42659:SF2">
    <property type="entry name" value="XANTHINE DEHYDROGENASE SUBUNIT C-RELATED"/>
    <property type="match status" value="1"/>
</dbReference>
<dbReference type="SUPFAM" id="SSF55447">
    <property type="entry name" value="CO dehydrogenase flavoprotein C-terminal domain-like"/>
    <property type="match status" value="1"/>
</dbReference>
<evidence type="ECO:0000256" key="2">
    <source>
        <dbReference type="ARBA" id="ARBA00022827"/>
    </source>
</evidence>
<protein>
    <submittedName>
        <fullName evidence="5">Carbon monoxide dehydrogenase</fullName>
    </submittedName>
</protein>
<dbReference type="EMBL" id="BLAE01000036">
    <property type="protein sequence ID" value="GES12494.1"/>
    <property type="molecule type" value="Genomic_DNA"/>
</dbReference>
<evidence type="ECO:0000256" key="1">
    <source>
        <dbReference type="ARBA" id="ARBA00022630"/>
    </source>
</evidence>
<organism evidence="5 6">
    <name type="scientific">Acrocarpospora macrocephala</name>
    <dbReference type="NCBI Taxonomy" id="150177"/>
    <lineage>
        <taxon>Bacteria</taxon>
        <taxon>Bacillati</taxon>
        <taxon>Actinomycetota</taxon>
        <taxon>Actinomycetes</taxon>
        <taxon>Streptosporangiales</taxon>
        <taxon>Streptosporangiaceae</taxon>
        <taxon>Acrocarpospora</taxon>
    </lineage>
</organism>
<dbReference type="Proteomes" id="UP000331127">
    <property type="component" value="Unassembled WGS sequence"/>
</dbReference>
<dbReference type="InterPro" id="IPR036683">
    <property type="entry name" value="CO_DH_flav_C_dom_sf"/>
</dbReference>